<sequence>MLSHQGILAHIARARQFLPFGFNLLTLPELANLLFSVTDEFLQCRERFRTAPLPEQVGIRTRMEALLALHLMLWFGRSLEDCTKLQISEGGARPRVAFELIPAKDLESAEFRFLIPTPDYAAEEQLPPETVRKRGAAVSVPDMVGAATLVLGVRALPSTTGTAVFAGKVKKIESEVRVLLKELGGGDPRYTVHKIRSYLHRQIITDTHDVVAATMLSGLPCLSANTALYYTQYSVDHLRSLYCHSVRNVLTAIYGTVGLEAPVTNVISSSEMAVGARNCLKLSAVKNNLEALLAVLRKRPRKDIQELIHWHNCLTLWTILMFLMATACRAIRNPLKAVEEFEQRSGHGALGDKGADDGHMSRLVVMPELLRRQLEAYDAHCCAIRVKFKYGLPAQTPPRSGFFLWFADDNRLYYEEIRPSHIDAYMRQVVGFTPHPVNGFRKLLRTELAERGCPPETLAAFMGHWLHGEAPQESFSSFCPGAYVQSLHAYLLPLMRELGWMVRNSHLVKEAK</sequence>
<proteinExistence type="predicted"/>
<gene>
    <name evidence="1" type="ORF">F753_07075</name>
</gene>
<dbReference type="PATRIC" id="fig|1263865.4.peg.1383"/>
<evidence type="ECO:0000313" key="2">
    <source>
        <dbReference type="Proteomes" id="UP000017822"/>
    </source>
</evidence>
<dbReference type="Proteomes" id="UP000017822">
    <property type="component" value="Unassembled WGS sequence"/>
</dbReference>
<name>V4PV49_STUCH</name>
<reference evidence="1 2" key="1">
    <citation type="submission" date="2013-07" db="EMBL/GenBank/DDBJ databases">
        <authorList>
            <person name="Schaap P.J."/>
            <person name="Mehboob F."/>
            <person name="Oosterkamp M.J."/>
            <person name="de Vos W.M."/>
            <person name="Stams A.J.M."/>
            <person name="Koehorst J.J."/>
        </authorList>
    </citation>
    <scope>NUCLEOTIDE SEQUENCE [LARGE SCALE GENOMIC DNA]</scope>
    <source>
        <strain evidence="1 2">AW-1</strain>
    </source>
</reference>
<dbReference type="AlphaFoldDB" id="V4PV49"/>
<evidence type="ECO:0000313" key="1">
    <source>
        <dbReference type="EMBL" id="ESR00081.1"/>
    </source>
</evidence>
<comment type="caution">
    <text evidence="1">The sequence shown here is derived from an EMBL/GenBank/DDBJ whole genome shotgun (WGS) entry which is preliminary data.</text>
</comment>
<protein>
    <submittedName>
        <fullName evidence="1">Uncharacterized protein</fullName>
    </submittedName>
</protein>
<dbReference type="EMBL" id="AOFQ01000019">
    <property type="protein sequence ID" value="ESR00081.1"/>
    <property type="molecule type" value="Genomic_DNA"/>
</dbReference>
<accession>V4PV49</accession>
<organism evidence="1 2">
    <name type="scientific">Stutzerimonas chloritidismutans AW-1</name>
    <dbReference type="NCBI Taxonomy" id="1263865"/>
    <lineage>
        <taxon>Bacteria</taxon>
        <taxon>Pseudomonadati</taxon>
        <taxon>Pseudomonadota</taxon>
        <taxon>Gammaproteobacteria</taxon>
        <taxon>Pseudomonadales</taxon>
        <taxon>Pseudomonadaceae</taxon>
        <taxon>Stutzerimonas</taxon>
    </lineage>
</organism>